<gene>
    <name evidence="22" type="ORF">jhhlp_004823</name>
</gene>
<dbReference type="GO" id="GO:0046872">
    <property type="term" value="F:metal ion binding"/>
    <property type="evidence" value="ECO:0007669"/>
    <property type="project" value="UniProtKB-KW"/>
</dbReference>
<dbReference type="PANTHER" id="PTHR11136:SF5">
    <property type="entry name" value="FOLYLPOLYGLUTAMATE SYNTHASE, MITOCHONDRIAL"/>
    <property type="match status" value="1"/>
</dbReference>
<keyword evidence="12 18" id="KW-0067">ATP-binding</keyword>
<evidence type="ECO:0000256" key="2">
    <source>
        <dbReference type="ARBA" id="ARBA00004305"/>
    </source>
</evidence>
<dbReference type="GO" id="GO:0006730">
    <property type="term" value="P:one-carbon metabolic process"/>
    <property type="evidence" value="ECO:0007669"/>
    <property type="project" value="UniProtKB-KW"/>
</dbReference>
<evidence type="ECO:0000256" key="14">
    <source>
        <dbReference type="ARBA" id="ARBA00023128"/>
    </source>
</evidence>
<dbReference type="AlphaFoldDB" id="A0A2N3N8J8"/>
<evidence type="ECO:0000256" key="20">
    <source>
        <dbReference type="SAM" id="MobiDB-lite"/>
    </source>
</evidence>
<dbReference type="VEuPathDB" id="FungiDB:jhhlp_004823"/>
<organism evidence="22 23">
    <name type="scientific">Lomentospora prolificans</name>
    <dbReference type="NCBI Taxonomy" id="41688"/>
    <lineage>
        <taxon>Eukaryota</taxon>
        <taxon>Fungi</taxon>
        <taxon>Dikarya</taxon>
        <taxon>Ascomycota</taxon>
        <taxon>Pezizomycotina</taxon>
        <taxon>Sordariomycetes</taxon>
        <taxon>Hypocreomycetidae</taxon>
        <taxon>Microascales</taxon>
        <taxon>Microascaceae</taxon>
        <taxon>Lomentospora</taxon>
    </lineage>
</organism>
<evidence type="ECO:0000256" key="7">
    <source>
        <dbReference type="ARBA" id="ARBA00022563"/>
    </source>
</evidence>
<keyword evidence="10 18" id="KW-0547">Nucleotide-binding</keyword>
<proteinExistence type="inferred from homology"/>
<protein>
    <recommendedName>
        <fullName evidence="17">Folylpolyglutamate synthase</fullName>
        <ecNumber evidence="17">6.3.2.17</ecNumber>
    </recommendedName>
    <alternativeName>
        <fullName evidence="17">Folylpoly-gamma-glutamate synthetase</fullName>
    </alternativeName>
    <alternativeName>
        <fullName evidence="17">Tetrahydrofolylpolyglutamate synthase</fullName>
    </alternativeName>
</protein>
<feature type="binding site" evidence="19">
    <location>
        <position position="213"/>
    </location>
    <ligand>
        <name>Mg(2+)</name>
        <dbReference type="ChEBI" id="CHEBI:18420"/>
        <label>1</label>
    </ligand>
</feature>
<dbReference type="Proteomes" id="UP000233524">
    <property type="component" value="Unassembled WGS sequence"/>
</dbReference>
<keyword evidence="6" id="KW-0963">Cytoplasm</keyword>
<evidence type="ECO:0000256" key="5">
    <source>
        <dbReference type="ARBA" id="ARBA00008276"/>
    </source>
</evidence>
<feature type="binding site" evidence="18">
    <location>
        <position position="342"/>
    </location>
    <ligand>
        <name>ATP</name>
        <dbReference type="ChEBI" id="CHEBI:30616"/>
    </ligand>
</feature>
<evidence type="ECO:0000313" key="23">
    <source>
        <dbReference type="Proteomes" id="UP000233524"/>
    </source>
</evidence>
<evidence type="ECO:0000256" key="15">
    <source>
        <dbReference type="ARBA" id="ARBA00023136"/>
    </source>
</evidence>
<keyword evidence="15" id="KW-0472">Membrane</keyword>
<keyword evidence="11" id="KW-0999">Mitochondrion inner membrane</keyword>
<dbReference type="Gene3D" id="3.40.1190.10">
    <property type="entry name" value="Mur-like, catalytic domain"/>
    <property type="match status" value="1"/>
</dbReference>
<comment type="pathway">
    <text evidence="4 17">Cofactor biosynthesis; tetrahydrofolylpolyglutamate biosynthesis.</text>
</comment>
<dbReference type="UniPathway" id="UPA00850"/>
<sequence>MSDAASLQTSADRTYEAAVALLRSRIRPQRPEKNGGDSGPLQTRVPDGEEELDVRGTPSIKGMKEWLQTIGHSISAIDDLNIIHVAGTKGKGSTCAFAESMLGAFGERTGFPRKTGLYTSPHLLDLGERIRLNRQPISKELFTKYFFEVWDPLSKCETMPRYLQFLAILSLHTFIREGVDAAIIETHHGGEYDATNVIKHPVVAVVTPLGMDHAKQLGPTIRNIAWHKAGIFKPGSAVFSATQDYEETVDVLKQRAAENQALLRFVPRDDPDLPRKSLQLKPDVQRGNCAVALAATRAFLEAKCPKELGSIQPEDISKGISQFSWPGRFQQIDCGRTQWFVDGAHNEMSVSKAAEWFVDMSESLSTSPAPQRILIFSQQSNARDPGPVVERLASSLQCVRIDHVIFSNCNVQQANRSPEKEGSVNDAQAAYYNQLRQEFVKTWERLHPQSQTHLSPDIPSAINMAMKFSEGSDSMHILVTGSLRLVGGALRYLQQVDNGKVSK</sequence>
<keyword evidence="14" id="KW-0496">Mitochondrion</keyword>
<dbReference type="InterPro" id="IPR036565">
    <property type="entry name" value="Mur-like_cat_sf"/>
</dbReference>
<evidence type="ECO:0000256" key="10">
    <source>
        <dbReference type="ARBA" id="ARBA00022741"/>
    </source>
</evidence>
<comment type="similarity">
    <text evidence="5 17">Belongs to the folylpolyglutamate synthase family.</text>
</comment>
<evidence type="ECO:0000256" key="6">
    <source>
        <dbReference type="ARBA" id="ARBA00022490"/>
    </source>
</evidence>
<evidence type="ECO:0000256" key="13">
    <source>
        <dbReference type="ARBA" id="ARBA00022842"/>
    </source>
</evidence>
<keyword evidence="9 19" id="KW-0479">Metal-binding</keyword>
<evidence type="ECO:0000256" key="16">
    <source>
        <dbReference type="ARBA" id="ARBA00047493"/>
    </source>
</evidence>
<dbReference type="PANTHER" id="PTHR11136">
    <property type="entry name" value="FOLYLPOLYGLUTAMATE SYNTHASE-RELATED"/>
    <property type="match status" value="1"/>
</dbReference>
<dbReference type="GO" id="GO:0005524">
    <property type="term" value="F:ATP binding"/>
    <property type="evidence" value="ECO:0007669"/>
    <property type="project" value="UniProtKB-KW"/>
</dbReference>
<dbReference type="GO" id="GO:0005829">
    <property type="term" value="C:cytosol"/>
    <property type="evidence" value="ECO:0007669"/>
    <property type="project" value="TreeGrafter"/>
</dbReference>
<accession>A0A2N3N8J8</accession>
<dbReference type="InParanoid" id="A0A2N3N8J8"/>
<dbReference type="EMBL" id="NLAX01000094">
    <property type="protein sequence ID" value="PKS08770.1"/>
    <property type="molecule type" value="Genomic_DNA"/>
</dbReference>
<keyword evidence="23" id="KW-1185">Reference proteome</keyword>
<name>A0A2N3N8J8_9PEZI</name>
<keyword evidence="13 19" id="KW-0460">Magnesium</keyword>
<feature type="binding site" evidence="18">
    <location>
        <position position="328"/>
    </location>
    <ligand>
        <name>ATP</name>
        <dbReference type="ChEBI" id="CHEBI:30616"/>
    </ligand>
</feature>
<dbReference type="GO" id="GO:0004326">
    <property type="term" value="F:tetrahydrofolylpolyglutamate synthase activity"/>
    <property type="evidence" value="ECO:0007669"/>
    <property type="project" value="UniProtKB-EC"/>
</dbReference>
<comment type="caution">
    <text evidence="22">The sequence shown here is derived from an EMBL/GenBank/DDBJ whole genome shotgun (WGS) entry which is preliminary data.</text>
</comment>
<dbReference type="InterPro" id="IPR001645">
    <property type="entry name" value="Folylpolyglutamate_synth"/>
</dbReference>
<evidence type="ECO:0000256" key="11">
    <source>
        <dbReference type="ARBA" id="ARBA00022792"/>
    </source>
</evidence>
<comment type="catalytic activity">
    <reaction evidence="16 17">
        <text>(6S)-5,6,7,8-tetrahydrofolyl-(gamma-L-Glu)(n) + L-glutamate + ATP = (6S)-5,6,7,8-tetrahydrofolyl-(gamma-L-Glu)(n+1) + ADP + phosphate + H(+)</text>
        <dbReference type="Rhea" id="RHEA:10580"/>
        <dbReference type="Rhea" id="RHEA-COMP:14738"/>
        <dbReference type="Rhea" id="RHEA-COMP:14740"/>
        <dbReference type="ChEBI" id="CHEBI:15378"/>
        <dbReference type="ChEBI" id="CHEBI:29985"/>
        <dbReference type="ChEBI" id="CHEBI:30616"/>
        <dbReference type="ChEBI" id="CHEBI:43474"/>
        <dbReference type="ChEBI" id="CHEBI:141005"/>
        <dbReference type="ChEBI" id="CHEBI:456216"/>
        <dbReference type="EC" id="6.3.2.17"/>
    </reaction>
</comment>
<feature type="region of interest" description="Disordered" evidence="20">
    <location>
        <begin position="23"/>
        <end position="52"/>
    </location>
</feature>
<evidence type="ECO:0000256" key="1">
    <source>
        <dbReference type="ARBA" id="ARBA00004273"/>
    </source>
</evidence>
<dbReference type="InterPro" id="IPR023600">
    <property type="entry name" value="Folylpolyglutamate_synth_euk"/>
</dbReference>
<dbReference type="EC" id="6.3.2.17" evidence="17"/>
<dbReference type="InterPro" id="IPR036615">
    <property type="entry name" value="Mur_ligase_C_dom_sf"/>
</dbReference>
<dbReference type="SUPFAM" id="SSF53623">
    <property type="entry name" value="MurD-like peptide ligases, catalytic domain"/>
    <property type="match status" value="1"/>
</dbReference>
<reference evidence="22 23" key="1">
    <citation type="journal article" date="2017" name="G3 (Bethesda)">
        <title>First Draft Genome Sequence of the Pathogenic Fungus Lomentospora prolificans (Formerly Scedosporium prolificans).</title>
        <authorList>
            <person name="Luo R."/>
            <person name="Zimin A."/>
            <person name="Workman R."/>
            <person name="Fan Y."/>
            <person name="Pertea G."/>
            <person name="Grossman N."/>
            <person name="Wear M.P."/>
            <person name="Jia B."/>
            <person name="Miller H."/>
            <person name="Casadevall A."/>
            <person name="Timp W."/>
            <person name="Zhang S.X."/>
            <person name="Salzberg S.L."/>
        </authorList>
    </citation>
    <scope>NUCLEOTIDE SEQUENCE [LARGE SCALE GENOMIC DNA]</scope>
    <source>
        <strain evidence="22 23">JHH-5317</strain>
    </source>
</reference>
<evidence type="ECO:0000256" key="9">
    <source>
        <dbReference type="ARBA" id="ARBA00022723"/>
    </source>
</evidence>
<comment type="function">
    <text evidence="17">Catalyzes conversion of folates to polyglutamate derivatives allowing concentration of folate compounds in the cell and the intracellular retention of these cofactors, which are important substrates for most of the folate-dependent enzymes that are involved in one-carbon transfer reactions involved in purine, pyrimidine and amino acid synthesis.</text>
</comment>
<evidence type="ECO:0000256" key="4">
    <source>
        <dbReference type="ARBA" id="ARBA00005150"/>
    </source>
</evidence>
<evidence type="ECO:0000256" key="8">
    <source>
        <dbReference type="ARBA" id="ARBA00022598"/>
    </source>
</evidence>
<evidence type="ECO:0000256" key="12">
    <source>
        <dbReference type="ARBA" id="ARBA00022840"/>
    </source>
</evidence>
<feature type="domain" description="Mur ligase central" evidence="21">
    <location>
        <begin position="85"/>
        <end position="248"/>
    </location>
</feature>
<feature type="binding site" evidence="19">
    <location>
        <position position="185"/>
    </location>
    <ligand>
        <name>Mg(2+)</name>
        <dbReference type="ChEBI" id="CHEBI:18420"/>
        <label>1</label>
    </ligand>
</feature>
<evidence type="ECO:0000256" key="18">
    <source>
        <dbReference type="PIRSR" id="PIRSR038895-1"/>
    </source>
</evidence>
<dbReference type="Gene3D" id="3.90.190.20">
    <property type="entry name" value="Mur ligase, C-terminal domain"/>
    <property type="match status" value="1"/>
</dbReference>
<dbReference type="NCBIfam" id="TIGR01499">
    <property type="entry name" value="folC"/>
    <property type="match status" value="1"/>
</dbReference>
<evidence type="ECO:0000256" key="17">
    <source>
        <dbReference type="PIRNR" id="PIRNR038895"/>
    </source>
</evidence>
<dbReference type="Pfam" id="PF08245">
    <property type="entry name" value="Mur_ligase_M"/>
    <property type="match status" value="1"/>
</dbReference>
<dbReference type="OrthoDB" id="5212574at2759"/>
<dbReference type="SUPFAM" id="SSF53244">
    <property type="entry name" value="MurD-like peptide ligases, peptide-binding domain"/>
    <property type="match status" value="1"/>
</dbReference>
<evidence type="ECO:0000256" key="3">
    <source>
        <dbReference type="ARBA" id="ARBA00004496"/>
    </source>
</evidence>
<evidence type="ECO:0000313" key="22">
    <source>
        <dbReference type="EMBL" id="PKS08770.1"/>
    </source>
</evidence>
<comment type="cofactor">
    <cofactor evidence="17">
        <name>a monovalent cation</name>
        <dbReference type="ChEBI" id="CHEBI:60242"/>
    </cofactor>
    <text evidence="17">A monovalent cation.</text>
</comment>
<dbReference type="PIRSF" id="PIRSF038895">
    <property type="entry name" value="FPGS"/>
    <property type="match status" value="1"/>
</dbReference>
<evidence type="ECO:0000259" key="21">
    <source>
        <dbReference type="Pfam" id="PF08245"/>
    </source>
</evidence>
<dbReference type="GO" id="GO:0005759">
    <property type="term" value="C:mitochondrial matrix"/>
    <property type="evidence" value="ECO:0007669"/>
    <property type="project" value="UniProtKB-SubCell"/>
</dbReference>
<keyword evidence="8 17" id="KW-0436">Ligase</keyword>
<dbReference type="InterPro" id="IPR013221">
    <property type="entry name" value="Mur_ligase_cen"/>
</dbReference>
<comment type="subcellular location">
    <subcellularLocation>
        <location evidence="3">Cytoplasm</location>
    </subcellularLocation>
    <subcellularLocation>
        <location evidence="1">Mitochondrion inner membrane</location>
    </subcellularLocation>
    <subcellularLocation>
        <location evidence="2">Mitochondrion matrix</location>
    </subcellularLocation>
</comment>
<dbReference type="STRING" id="41688.A0A2N3N8J8"/>
<feature type="binding site" evidence="19">
    <location>
        <position position="120"/>
    </location>
    <ligand>
        <name>Mg(2+)</name>
        <dbReference type="ChEBI" id="CHEBI:18420"/>
        <label>1</label>
    </ligand>
</feature>
<evidence type="ECO:0000256" key="19">
    <source>
        <dbReference type="PIRSR" id="PIRSR038895-2"/>
    </source>
</evidence>
<keyword evidence="7 17" id="KW-0554">One-carbon metabolism</keyword>
<dbReference type="GO" id="GO:0005743">
    <property type="term" value="C:mitochondrial inner membrane"/>
    <property type="evidence" value="ECO:0007669"/>
    <property type="project" value="UniProtKB-SubCell"/>
</dbReference>